<dbReference type="PANTHER" id="PTHR31664:SF4">
    <property type="entry name" value="DUF4440 DOMAIN-CONTAINING PROTEIN"/>
    <property type="match status" value="1"/>
</dbReference>
<evidence type="ECO:0000259" key="1">
    <source>
        <dbReference type="Pfam" id="PF14534"/>
    </source>
</evidence>
<evidence type="ECO:0000313" key="3">
    <source>
        <dbReference type="Proteomes" id="UP001328107"/>
    </source>
</evidence>
<sequence>CLPLSAMSDKYGPIFEEIVKKNADAYESGNADAALEMYDEHAVVVSKKESKSFYGAEQIKQMVKSFIKLGKVEFKMTRKAIHDVGGDRFYVDADFESKVVASGLEMKGSFHQLFHKQGDQWKCVYERYEME</sequence>
<accession>A0AAN5CXV0</accession>
<organism evidence="2 3">
    <name type="scientific">Pristionchus mayeri</name>
    <dbReference type="NCBI Taxonomy" id="1317129"/>
    <lineage>
        <taxon>Eukaryota</taxon>
        <taxon>Metazoa</taxon>
        <taxon>Ecdysozoa</taxon>
        <taxon>Nematoda</taxon>
        <taxon>Chromadorea</taxon>
        <taxon>Rhabditida</taxon>
        <taxon>Rhabditina</taxon>
        <taxon>Diplogasteromorpha</taxon>
        <taxon>Diplogasteroidea</taxon>
        <taxon>Neodiplogasteridae</taxon>
        <taxon>Pristionchus</taxon>
    </lineage>
</organism>
<feature type="domain" description="DUF4440" evidence="1">
    <location>
        <begin position="21"/>
        <end position="123"/>
    </location>
</feature>
<dbReference type="PANTHER" id="PTHR31664">
    <property type="entry name" value="PROTEIN CBG16427"/>
    <property type="match status" value="1"/>
</dbReference>
<dbReference type="Gene3D" id="3.10.450.50">
    <property type="match status" value="1"/>
</dbReference>
<proteinExistence type="predicted"/>
<reference evidence="3" key="1">
    <citation type="submission" date="2022-10" db="EMBL/GenBank/DDBJ databases">
        <title>Genome assembly of Pristionchus species.</title>
        <authorList>
            <person name="Yoshida K."/>
            <person name="Sommer R.J."/>
        </authorList>
    </citation>
    <scope>NUCLEOTIDE SEQUENCE [LARGE SCALE GENOMIC DNA]</scope>
    <source>
        <strain evidence="3">RS5460</strain>
    </source>
</reference>
<feature type="non-terminal residue" evidence="2">
    <location>
        <position position="1"/>
    </location>
</feature>
<keyword evidence="3" id="KW-1185">Reference proteome</keyword>
<name>A0AAN5CXV0_9BILA</name>
<dbReference type="EMBL" id="BTRK01000005">
    <property type="protein sequence ID" value="GMR51997.1"/>
    <property type="molecule type" value="Genomic_DNA"/>
</dbReference>
<protein>
    <recommendedName>
        <fullName evidence="1">DUF4440 domain-containing protein</fullName>
    </recommendedName>
</protein>
<dbReference type="SUPFAM" id="SSF54427">
    <property type="entry name" value="NTF2-like"/>
    <property type="match status" value="1"/>
</dbReference>
<dbReference type="AlphaFoldDB" id="A0AAN5CXV0"/>
<dbReference type="InterPro" id="IPR032710">
    <property type="entry name" value="NTF2-like_dom_sf"/>
</dbReference>
<dbReference type="Pfam" id="PF14534">
    <property type="entry name" value="DUF4440"/>
    <property type="match status" value="1"/>
</dbReference>
<evidence type="ECO:0000313" key="2">
    <source>
        <dbReference type="EMBL" id="GMR51997.1"/>
    </source>
</evidence>
<dbReference type="InterPro" id="IPR027843">
    <property type="entry name" value="DUF4440"/>
</dbReference>
<comment type="caution">
    <text evidence="2">The sequence shown here is derived from an EMBL/GenBank/DDBJ whole genome shotgun (WGS) entry which is preliminary data.</text>
</comment>
<gene>
    <name evidence="2" type="ORF">PMAYCL1PPCAC_22192</name>
</gene>
<dbReference type="Proteomes" id="UP001328107">
    <property type="component" value="Unassembled WGS sequence"/>
</dbReference>